<dbReference type="RefSeq" id="WP_380711753.1">
    <property type="nucleotide sequence ID" value="NZ_JBHUML010000002.1"/>
</dbReference>
<accession>A0ABW5SXP4</accession>
<evidence type="ECO:0000313" key="3">
    <source>
        <dbReference type="Proteomes" id="UP001597520"/>
    </source>
</evidence>
<evidence type="ECO:0000313" key="2">
    <source>
        <dbReference type="EMBL" id="MFD2704481.1"/>
    </source>
</evidence>
<organism evidence="2 3">
    <name type="scientific">Salibacterium lacus</name>
    <dbReference type="NCBI Taxonomy" id="1898109"/>
    <lineage>
        <taxon>Bacteria</taxon>
        <taxon>Bacillati</taxon>
        <taxon>Bacillota</taxon>
        <taxon>Bacilli</taxon>
        <taxon>Bacillales</taxon>
        <taxon>Bacillaceae</taxon>
    </lineage>
</organism>
<comment type="caution">
    <text evidence="2">The sequence shown here is derived from an EMBL/GenBank/DDBJ whole genome shotgun (WGS) entry which is preliminary data.</text>
</comment>
<dbReference type="EMBL" id="JBHUML010000002">
    <property type="protein sequence ID" value="MFD2704481.1"/>
    <property type="molecule type" value="Genomic_DNA"/>
</dbReference>
<sequence>MTEQYCKTKDIALRLEISPATVLKWVKKYHIPYTVNASGHYCFSEDTVPEFLKIKNQHQQDGYHASEHSEHISRTVMLERLAQTEENVQILERMIMNKADDIVTFQMMEQRRRIEALMKKMDKLEKQMEEQSPKPRRKQEEAAGIPYSNHTPAGLFQFE</sequence>
<proteinExistence type="predicted"/>
<dbReference type="Proteomes" id="UP001597520">
    <property type="component" value="Unassembled WGS sequence"/>
</dbReference>
<dbReference type="Gene3D" id="1.10.1660.10">
    <property type="match status" value="1"/>
</dbReference>
<feature type="compositionally biased region" description="Basic and acidic residues" evidence="1">
    <location>
        <begin position="124"/>
        <end position="141"/>
    </location>
</feature>
<keyword evidence="3" id="KW-1185">Reference proteome</keyword>
<reference evidence="3" key="1">
    <citation type="journal article" date="2019" name="Int. J. Syst. Evol. Microbiol.">
        <title>The Global Catalogue of Microorganisms (GCM) 10K type strain sequencing project: providing services to taxonomists for standard genome sequencing and annotation.</title>
        <authorList>
            <consortium name="The Broad Institute Genomics Platform"/>
            <consortium name="The Broad Institute Genome Sequencing Center for Infectious Disease"/>
            <person name="Wu L."/>
            <person name="Ma J."/>
        </authorList>
    </citation>
    <scope>NUCLEOTIDE SEQUENCE [LARGE SCALE GENOMIC DNA]</scope>
    <source>
        <strain evidence="3">KCTC 33792</strain>
    </source>
</reference>
<protein>
    <recommendedName>
        <fullName evidence="4">Chromosome-anchoring protein RacA</fullName>
    </recommendedName>
</protein>
<feature type="region of interest" description="Disordered" evidence="1">
    <location>
        <begin position="124"/>
        <end position="159"/>
    </location>
</feature>
<evidence type="ECO:0000256" key="1">
    <source>
        <dbReference type="SAM" id="MobiDB-lite"/>
    </source>
</evidence>
<name>A0ABW5SXP4_9BACI</name>
<gene>
    <name evidence="2" type="ORF">ACFSUB_03310</name>
</gene>
<evidence type="ECO:0008006" key="4">
    <source>
        <dbReference type="Google" id="ProtNLM"/>
    </source>
</evidence>